<dbReference type="RefSeq" id="WP_088910920.1">
    <property type="nucleotide sequence ID" value="NZ_CP018145.1"/>
</dbReference>
<evidence type="ECO:0000256" key="1">
    <source>
        <dbReference type="SAM" id="MobiDB-lite"/>
    </source>
</evidence>
<feature type="region of interest" description="Disordered" evidence="1">
    <location>
        <begin position="43"/>
        <end position="90"/>
    </location>
</feature>
<evidence type="ECO:0000313" key="3">
    <source>
        <dbReference type="Proteomes" id="UP000197781"/>
    </source>
</evidence>
<organism evidence="2 3">
    <name type="scientific">Brevibacillus formosus</name>
    <dbReference type="NCBI Taxonomy" id="54913"/>
    <lineage>
        <taxon>Bacteria</taxon>
        <taxon>Bacillati</taxon>
        <taxon>Bacillota</taxon>
        <taxon>Bacilli</taxon>
        <taxon>Bacillales</taxon>
        <taxon>Paenibacillaceae</taxon>
        <taxon>Brevibacillus</taxon>
    </lineage>
</organism>
<dbReference type="AlphaFoldDB" id="A0A220MQV6"/>
<feature type="region of interest" description="Disordered" evidence="1">
    <location>
        <begin position="1"/>
        <end position="22"/>
    </location>
</feature>
<reference evidence="2 3" key="1">
    <citation type="submission" date="2016-11" db="EMBL/GenBank/DDBJ databases">
        <authorList>
            <person name="Jaros S."/>
            <person name="Januszkiewicz K."/>
            <person name="Wedrychowicz H."/>
        </authorList>
    </citation>
    <scope>NUCLEOTIDE SEQUENCE [LARGE SCALE GENOMIC DNA]</scope>
    <source>
        <strain evidence="2 3">NF2</strain>
    </source>
</reference>
<dbReference type="EMBL" id="CP018145">
    <property type="protein sequence ID" value="ASJ57507.1"/>
    <property type="molecule type" value="Genomic_DNA"/>
</dbReference>
<name>A0A220MQV6_9BACL</name>
<sequence length="286" mass="32822">MPIDKKKPKNKRPILNQRGSLQKSRASLPLLFVAAKEQMRSLEGATVKQKMYRSKKPKGKRNHAPPPPVNQTATEQVSPHPITTPIPMDDKDLPQENNRAQQELIQAKVVYVENTGQSYMKVAFLEEIWDVEWVHSLRVPWRLQWKEVECQSKIDIQHVRHDDSKKIVWLSGELEIKGLGVTVHSQKVEHEMVRIPFTSTVLRPSLPKENAGTSAILLTAPACPTNRWVETGDWQINITADPLTHSQSEWKEFRGLATISGRVWWYRKQLVPVPPPYITKKVNSLF</sequence>
<gene>
    <name evidence="2" type="ORF">BP422_10425</name>
</gene>
<dbReference type="KEGG" id="bfm:BP422_10425"/>
<proteinExistence type="predicted"/>
<feature type="compositionally biased region" description="Basic residues" evidence="1">
    <location>
        <begin position="50"/>
        <end position="63"/>
    </location>
</feature>
<accession>A0A220MQV6</accession>
<feature type="compositionally biased region" description="Basic residues" evidence="1">
    <location>
        <begin position="1"/>
        <end position="12"/>
    </location>
</feature>
<dbReference type="Proteomes" id="UP000197781">
    <property type="component" value="Chromosome"/>
</dbReference>
<evidence type="ECO:0000313" key="2">
    <source>
        <dbReference type="EMBL" id="ASJ57507.1"/>
    </source>
</evidence>
<protein>
    <submittedName>
        <fullName evidence="2">Uncharacterized protein</fullName>
    </submittedName>
</protein>